<dbReference type="RefSeq" id="WP_118983895.1">
    <property type="nucleotide sequence ID" value="NZ_QHCS01000009.1"/>
</dbReference>
<reference evidence="2" key="1">
    <citation type="submission" date="2018-05" db="EMBL/GenBank/DDBJ databases">
        <title>Leptospira yasudae sp. nov. and Leptospira stimsonii sp. nov., two pathogenic species of the genus Leptospira isolated from environmental sources.</title>
        <authorList>
            <person name="Casanovas-Massana A."/>
            <person name="Hamond C."/>
            <person name="Santos L.A."/>
            <person name="Hacker K.P."/>
            <person name="Balassiano I."/>
            <person name="Medeiros M.A."/>
            <person name="Reis M.G."/>
            <person name="Ko A.I."/>
            <person name="Wunder E.A."/>
        </authorList>
    </citation>
    <scope>NUCLEOTIDE SEQUENCE [LARGE SCALE GENOMIC DNA]</scope>
    <source>
        <strain evidence="2">AMB6-RJ</strain>
    </source>
</reference>
<sequence>MLKNLNISRSSQLCIALFLYLFSCSTVVHELNVKNNNGYFWKRYSKDLKEKQVLPKVVVDSLISMDAKYNLGINLTPSWKDNFLNYPNKESFSKMLYKSILQSLIYDSALRYLESEKKYYVLHIQAVEDKENRFVDLKDGSFYFFVWNSIRVDSAIAHKISVIRFKENIWEIADVPVYETIGPFGPINEYCKEDLDKSRFGLFVTKNEVYDYYLSGIISCSVSTFKKEMHSKDLKFKLLENFL</sequence>
<evidence type="ECO:0000313" key="2">
    <source>
        <dbReference type="Proteomes" id="UP000266669"/>
    </source>
</evidence>
<comment type="caution">
    <text evidence="1">The sequence shown here is derived from an EMBL/GenBank/DDBJ whole genome shotgun (WGS) entry which is preliminary data.</text>
</comment>
<dbReference type="AlphaFoldDB" id="A0A8B3CMS4"/>
<dbReference type="EMBL" id="QHCS01000009">
    <property type="protein sequence ID" value="RHX83364.1"/>
    <property type="molecule type" value="Genomic_DNA"/>
</dbReference>
<accession>A0A8B3CMS4</accession>
<gene>
    <name evidence="1" type="ORF">DLM78_21945</name>
</gene>
<name>A0A8B3CMS4_9LEPT</name>
<proteinExistence type="predicted"/>
<protein>
    <submittedName>
        <fullName evidence="1">Uncharacterized protein</fullName>
    </submittedName>
</protein>
<evidence type="ECO:0000313" key="1">
    <source>
        <dbReference type="EMBL" id="RHX83364.1"/>
    </source>
</evidence>
<dbReference type="Proteomes" id="UP000266669">
    <property type="component" value="Unassembled WGS sequence"/>
</dbReference>
<organism evidence="1 2">
    <name type="scientific">Leptospira stimsonii</name>
    <dbReference type="NCBI Taxonomy" id="2202203"/>
    <lineage>
        <taxon>Bacteria</taxon>
        <taxon>Pseudomonadati</taxon>
        <taxon>Spirochaetota</taxon>
        <taxon>Spirochaetia</taxon>
        <taxon>Leptospirales</taxon>
        <taxon>Leptospiraceae</taxon>
        <taxon>Leptospira</taxon>
    </lineage>
</organism>